<proteinExistence type="predicted"/>
<sequence length="40" mass="4659">MMIFNVLAIMSIAFALFLITTQPLLQVNIYYTNMFLLTDE</sequence>
<name>A0A0A8VLS9_YERRU</name>
<gene>
    <name evidence="1" type="ORF">CSF007_18010</name>
</gene>
<dbReference type="AlphaFoldDB" id="A0A0A8VLS9"/>
<dbReference type="EMBL" id="LN681231">
    <property type="protein sequence ID" value="CEK29298.1"/>
    <property type="molecule type" value="Genomic_DNA"/>
</dbReference>
<protein>
    <submittedName>
        <fullName evidence="1">Uncharacterized protein</fullName>
    </submittedName>
</protein>
<accession>A0A0A8VLS9</accession>
<reference evidence="1" key="1">
    <citation type="journal article" date="2015" name="Genome Announc.">
        <title>Complete Genome Sequence of Yersinia ruckeri Strain CSF007-82, Etiologic Agent of Red Mouth Disease in Salmonid Fish.</title>
        <authorList>
            <person name="Nelson M.C."/>
            <person name="LaPatra S.E."/>
            <person name="Welch T.J."/>
            <person name="Graf J."/>
        </authorList>
    </citation>
    <scope>NUCLEOTIDE SEQUENCE</scope>
    <source>
        <strain evidence="1">CSF007-82</strain>
    </source>
</reference>
<evidence type="ECO:0000313" key="1">
    <source>
        <dbReference type="EMBL" id="CEK29298.1"/>
    </source>
</evidence>
<organism evidence="1">
    <name type="scientific">Yersinia ruckeri</name>
    <dbReference type="NCBI Taxonomy" id="29486"/>
    <lineage>
        <taxon>Bacteria</taxon>
        <taxon>Pseudomonadati</taxon>
        <taxon>Pseudomonadota</taxon>
        <taxon>Gammaproteobacteria</taxon>
        <taxon>Enterobacterales</taxon>
        <taxon>Yersiniaceae</taxon>
        <taxon>Yersinia</taxon>
    </lineage>
</organism>